<sequence>MCSMQNHAAMFRVGSVLQEGCGKISKLYGDLKHLRMFDQGMVWNTDLVETLELQNLMLCALQTINGLEARKESRGAHAREEYKVWINEYDHSKPIQGQQKKPFEEHWRKHTLSYVDLSTGKCTEREQHITHREQLCSCDGGLSTRKEWTIGTRSSLNKSESHHTA</sequence>
<keyword evidence="8" id="KW-0249">Electron transport</keyword>
<dbReference type="GeneTree" id="ENSGT00910000144277"/>
<comment type="subcellular location">
    <subcellularLocation>
        <location evidence="2">Membrane</location>
        <topology evidence="2">Peripheral membrane protein</topology>
    </subcellularLocation>
</comment>
<evidence type="ECO:0000256" key="2">
    <source>
        <dbReference type="ARBA" id="ARBA00004170"/>
    </source>
</evidence>
<dbReference type="GO" id="GO:0050660">
    <property type="term" value="F:flavin adenine dinucleotide binding"/>
    <property type="evidence" value="ECO:0007669"/>
    <property type="project" value="TreeGrafter"/>
</dbReference>
<dbReference type="Gene3D" id="1.20.58.100">
    <property type="entry name" value="Fumarate reductase/succinate dehydrogenase flavoprotein-like, C-terminal domain"/>
    <property type="match status" value="1"/>
</dbReference>
<evidence type="ECO:0000313" key="13">
    <source>
        <dbReference type="Proteomes" id="UP000001595"/>
    </source>
</evidence>
<reference evidence="12" key="1">
    <citation type="submission" date="2025-08" db="UniProtKB">
        <authorList>
            <consortium name="Ensembl"/>
        </authorList>
    </citation>
    <scope>IDENTIFICATION</scope>
</reference>
<dbReference type="SUPFAM" id="SSF46977">
    <property type="entry name" value="Succinate dehydrogenase/fumarate reductase flavoprotein C-terminal domain"/>
    <property type="match status" value="1"/>
</dbReference>
<dbReference type="EC" id="1.3.5.1" evidence="4"/>
<evidence type="ECO:0000256" key="7">
    <source>
        <dbReference type="ARBA" id="ARBA00022827"/>
    </source>
</evidence>
<accession>A0A8I5TZR8</accession>
<dbReference type="Gene3D" id="4.10.80.40">
    <property type="entry name" value="succinate dehydrogenase protein domain"/>
    <property type="match status" value="1"/>
</dbReference>
<dbReference type="GO" id="GO:0008177">
    <property type="term" value="F:succinate dehydrogenase (quinone) activity"/>
    <property type="evidence" value="ECO:0007669"/>
    <property type="project" value="UniProtKB-EC"/>
</dbReference>
<evidence type="ECO:0000256" key="4">
    <source>
        <dbReference type="ARBA" id="ARBA00012792"/>
    </source>
</evidence>
<keyword evidence="10" id="KW-0472">Membrane</keyword>
<dbReference type="InterPro" id="IPR030664">
    <property type="entry name" value="SdhA/FrdA/AprA"/>
</dbReference>
<evidence type="ECO:0000256" key="6">
    <source>
        <dbReference type="ARBA" id="ARBA00022630"/>
    </source>
</evidence>
<dbReference type="PANTHER" id="PTHR11632">
    <property type="entry name" value="SUCCINATE DEHYDROGENASE 2 FLAVOPROTEIN SUBUNIT"/>
    <property type="match status" value="1"/>
</dbReference>
<keyword evidence="6" id="KW-0285">Flavoprotein</keyword>
<dbReference type="FunFam" id="1.20.58.100:FF:000001">
    <property type="entry name" value="Succinate dehydrogenase flavoprotein subunit (SdhA)"/>
    <property type="match status" value="1"/>
</dbReference>
<protein>
    <recommendedName>
        <fullName evidence="4">succinate dehydrogenase</fullName>
        <ecNumber evidence="4">1.3.5.1</ecNumber>
    </recommendedName>
</protein>
<evidence type="ECO:0000313" key="12">
    <source>
        <dbReference type="Ensembl" id="ENSPPYP00000035623.1"/>
    </source>
</evidence>
<dbReference type="Pfam" id="PF02910">
    <property type="entry name" value="Succ_DH_flav_C"/>
    <property type="match status" value="1"/>
</dbReference>
<dbReference type="GO" id="GO:0016020">
    <property type="term" value="C:membrane"/>
    <property type="evidence" value="ECO:0007669"/>
    <property type="project" value="UniProtKB-SubCell"/>
</dbReference>
<dbReference type="Ensembl" id="ENSPPYT00000045046.1">
    <property type="protein sequence ID" value="ENSPPYP00000035623.1"/>
    <property type="gene ID" value="ENSPPYG00000036914.1"/>
</dbReference>
<keyword evidence="7" id="KW-0274">FAD</keyword>
<evidence type="ECO:0000256" key="3">
    <source>
        <dbReference type="ARBA" id="ARBA00008040"/>
    </source>
</evidence>
<dbReference type="InterPro" id="IPR037099">
    <property type="entry name" value="Fum_R/Succ_DH_flav-like_C_sf"/>
</dbReference>
<keyword evidence="13" id="KW-1185">Reference proteome</keyword>
<name>A0A8I5TZR8_PONAB</name>
<dbReference type="Proteomes" id="UP000001595">
    <property type="component" value="Unplaced"/>
</dbReference>
<organism evidence="12 13">
    <name type="scientific">Pongo abelii</name>
    <name type="common">Sumatran orangutan</name>
    <name type="synonym">Pongo pygmaeus abelii</name>
    <dbReference type="NCBI Taxonomy" id="9601"/>
    <lineage>
        <taxon>Eukaryota</taxon>
        <taxon>Metazoa</taxon>
        <taxon>Chordata</taxon>
        <taxon>Craniata</taxon>
        <taxon>Vertebrata</taxon>
        <taxon>Euteleostomi</taxon>
        <taxon>Mammalia</taxon>
        <taxon>Eutheria</taxon>
        <taxon>Euarchontoglires</taxon>
        <taxon>Primates</taxon>
        <taxon>Haplorrhini</taxon>
        <taxon>Catarrhini</taxon>
        <taxon>Hominidae</taxon>
        <taxon>Pongo</taxon>
    </lineage>
</organism>
<evidence type="ECO:0000256" key="8">
    <source>
        <dbReference type="ARBA" id="ARBA00022982"/>
    </source>
</evidence>
<evidence type="ECO:0000256" key="5">
    <source>
        <dbReference type="ARBA" id="ARBA00022448"/>
    </source>
</evidence>
<comment type="similarity">
    <text evidence="3">Belongs to the FAD-dependent oxidoreductase 2 family. FRD/SDH subfamily.</text>
</comment>
<keyword evidence="5" id="KW-0813">Transport</keyword>
<evidence type="ECO:0000256" key="1">
    <source>
        <dbReference type="ARBA" id="ARBA00001974"/>
    </source>
</evidence>
<feature type="domain" description="Fumarate reductase/succinate dehydrogenase flavoprotein-like C-terminal" evidence="11">
    <location>
        <begin position="4"/>
        <end position="122"/>
    </location>
</feature>
<dbReference type="GO" id="GO:0009055">
    <property type="term" value="F:electron transfer activity"/>
    <property type="evidence" value="ECO:0007669"/>
    <property type="project" value="TreeGrafter"/>
</dbReference>
<proteinExistence type="inferred from homology"/>
<dbReference type="InterPro" id="IPR015939">
    <property type="entry name" value="Fum_Rdtase/Succ_DH_flav-like_C"/>
</dbReference>
<dbReference type="GO" id="GO:0005739">
    <property type="term" value="C:mitochondrion"/>
    <property type="evidence" value="ECO:0007669"/>
    <property type="project" value="GOC"/>
</dbReference>
<evidence type="ECO:0000259" key="11">
    <source>
        <dbReference type="Pfam" id="PF02910"/>
    </source>
</evidence>
<evidence type="ECO:0000256" key="9">
    <source>
        <dbReference type="ARBA" id="ARBA00023002"/>
    </source>
</evidence>
<comment type="cofactor">
    <cofactor evidence="1">
        <name>FAD</name>
        <dbReference type="ChEBI" id="CHEBI:57692"/>
    </cofactor>
</comment>
<dbReference type="PANTHER" id="PTHR11632:SF51">
    <property type="entry name" value="SUCCINATE DEHYDROGENASE [UBIQUINONE] FLAVOPROTEIN SUBUNIT, MITOCHONDRIAL"/>
    <property type="match status" value="1"/>
</dbReference>
<dbReference type="AlphaFoldDB" id="A0A8I5TZR8"/>
<evidence type="ECO:0000256" key="10">
    <source>
        <dbReference type="ARBA" id="ARBA00023136"/>
    </source>
</evidence>
<dbReference type="GO" id="GO:0006121">
    <property type="term" value="P:mitochondrial electron transport, succinate to ubiquinone"/>
    <property type="evidence" value="ECO:0007669"/>
    <property type="project" value="TreeGrafter"/>
</dbReference>
<keyword evidence="9" id="KW-0560">Oxidoreductase</keyword>
<reference evidence="12" key="2">
    <citation type="submission" date="2025-09" db="UniProtKB">
        <authorList>
            <consortium name="Ensembl"/>
        </authorList>
    </citation>
    <scope>IDENTIFICATION</scope>
</reference>